<dbReference type="Proteomes" id="UP000680750">
    <property type="component" value="Chromosome"/>
</dbReference>
<evidence type="ECO:0000256" key="2">
    <source>
        <dbReference type="ARBA" id="ARBA00022525"/>
    </source>
</evidence>
<feature type="compositionally biased region" description="Basic and acidic residues" evidence="4">
    <location>
        <begin position="474"/>
        <end position="493"/>
    </location>
</feature>
<keyword evidence="3" id="KW-0732">Signal</keyword>
<reference evidence="6" key="1">
    <citation type="submission" date="2020-08" db="EMBL/GenBank/DDBJ databases">
        <title>Whole genome shotgun sequence of Actinocatenispora sera NBRC 101916.</title>
        <authorList>
            <person name="Komaki H."/>
            <person name="Tamura T."/>
        </authorList>
    </citation>
    <scope>NUCLEOTIDE SEQUENCE</scope>
    <source>
        <strain evidence="6">NBRC 101916</strain>
    </source>
</reference>
<feature type="compositionally biased region" description="Basic and acidic residues" evidence="4">
    <location>
        <begin position="81"/>
        <end position="95"/>
    </location>
</feature>
<evidence type="ECO:0000256" key="3">
    <source>
        <dbReference type="ARBA" id="ARBA00022729"/>
    </source>
</evidence>
<keyword evidence="7" id="KW-1185">Reference proteome</keyword>
<feature type="region of interest" description="Disordered" evidence="4">
    <location>
        <begin position="57"/>
        <end position="194"/>
    </location>
</feature>
<dbReference type="PANTHER" id="PTHR36108">
    <property type="entry name" value="COLOSSIN-B-RELATED"/>
    <property type="match status" value="1"/>
</dbReference>
<keyword evidence="5" id="KW-1133">Transmembrane helix</keyword>
<keyword evidence="5" id="KW-0812">Transmembrane</keyword>
<evidence type="ECO:0000313" key="6">
    <source>
        <dbReference type="EMBL" id="BCJ28858.1"/>
    </source>
</evidence>
<dbReference type="InterPro" id="IPR013783">
    <property type="entry name" value="Ig-like_fold"/>
</dbReference>
<feature type="region of interest" description="Disordered" evidence="4">
    <location>
        <begin position="246"/>
        <end position="390"/>
    </location>
</feature>
<dbReference type="Gene3D" id="2.60.40.10">
    <property type="entry name" value="Immunoglobulins"/>
    <property type="match status" value="1"/>
</dbReference>
<organism evidence="6 7">
    <name type="scientific">Actinocatenispora sera</name>
    <dbReference type="NCBI Taxonomy" id="390989"/>
    <lineage>
        <taxon>Bacteria</taxon>
        <taxon>Bacillati</taxon>
        <taxon>Actinomycetota</taxon>
        <taxon>Actinomycetes</taxon>
        <taxon>Micromonosporales</taxon>
        <taxon>Micromonosporaceae</taxon>
        <taxon>Actinocatenispora</taxon>
    </lineage>
</organism>
<name>A0A810L3Z1_9ACTN</name>
<feature type="compositionally biased region" description="Low complexity" evidence="4">
    <location>
        <begin position="506"/>
        <end position="540"/>
    </location>
</feature>
<dbReference type="AlphaFoldDB" id="A0A810L3Z1"/>
<dbReference type="SUPFAM" id="SSF49478">
    <property type="entry name" value="Cna protein B-type domain"/>
    <property type="match status" value="2"/>
</dbReference>
<evidence type="ECO:0000256" key="4">
    <source>
        <dbReference type="SAM" id="MobiDB-lite"/>
    </source>
</evidence>
<evidence type="ECO:0000256" key="1">
    <source>
        <dbReference type="ARBA" id="ARBA00007257"/>
    </source>
</evidence>
<keyword evidence="2" id="KW-0964">Secreted</keyword>
<evidence type="ECO:0000313" key="7">
    <source>
        <dbReference type="Proteomes" id="UP000680750"/>
    </source>
</evidence>
<feature type="compositionally biased region" description="Basic and acidic residues" evidence="4">
    <location>
        <begin position="632"/>
        <end position="648"/>
    </location>
</feature>
<dbReference type="Pfam" id="PF13620">
    <property type="entry name" value="CarboxypepD_reg"/>
    <property type="match status" value="3"/>
</dbReference>
<dbReference type="EMBL" id="AP023354">
    <property type="protein sequence ID" value="BCJ28858.1"/>
    <property type="molecule type" value="Genomic_DNA"/>
</dbReference>
<feature type="compositionally biased region" description="Low complexity" evidence="4">
    <location>
        <begin position="63"/>
        <end position="80"/>
    </location>
</feature>
<dbReference type="KEGG" id="aser:Asera_29660"/>
<accession>A0A810L3Z1</accession>
<feature type="compositionally biased region" description="Low complexity" evidence="4">
    <location>
        <begin position="355"/>
        <end position="372"/>
    </location>
</feature>
<protein>
    <submittedName>
        <fullName evidence="6">Uncharacterized protein</fullName>
    </submittedName>
</protein>
<proteinExistence type="inferred from homology"/>
<feature type="region of interest" description="Disordered" evidence="4">
    <location>
        <begin position="402"/>
        <end position="421"/>
    </location>
</feature>
<dbReference type="InterPro" id="IPR008969">
    <property type="entry name" value="CarboxyPept-like_regulatory"/>
</dbReference>
<evidence type="ECO:0000256" key="5">
    <source>
        <dbReference type="SAM" id="Phobius"/>
    </source>
</evidence>
<keyword evidence="5" id="KW-0472">Membrane</keyword>
<dbReference type="Gene3D" id="2.60.40.1120">
    <property type="entry name" value="Carboxypeptidase-like, regulatory domain"/>
    <property type="match status" value="2"/>
</dbReference>
<dbReference type="GO" id="GO:0005975">
    <property type="term" value="P:carbohydrate metabolic process"/>
    <property type="evidence" value="ECO:0007669"/>
    <property type="project" value="UniProtKB-ARBA"/>
</dbReference>
<feature type="compositionally biased region" description="Low complexity" evidence="4">
    <location>
        <begin position="162"/>
        <end position="181"/>
    </location>
</feature>
<feature type="region of interest" description="Disordered" evidence="4">
    <location>
        <begin position="630"/>
        <end position="649"/>
    </location>
</feature>
<feature type="region of interest" description="Disordered" evidence="4">
    <location>
        <begin position="456"/>
        <end position="545"/>
    </location>
</feature>
<gene>
    <name evidence="6" type="ORF">Asera_29660</name>
</gene>
<feature type="transmembrane region" description="Helical" evidence="5">
    <location>
        <begin position="33"/>
        <end position="52"/>
    </location>
</feature>
<feature type="region of interest" description="Disordered" evidence="4">
    <location>
        <begin position="572"/>
        <end position="614"/>
    </location>
</feature>
<sequence>MLAGLIIGVLLAGAGLAVTGHIDQDRYGWRWPAGIGAGALLAAILLVLAATLHEPRRAPRPVPTSADPAASRPPASAEGPTGRRDRAEAGADRSRPGSHRAHPGTPGSHAAGADTTPDSARPDAIRSAGSDGWAGSATQGSAGTDPVGRDAAGHGGAGAGTAAGAPAGDAGPRGSSGPDVGADGDGRGAGLVGDAGPFRQLAAVEPAELDAAWLGRPPGSTGAGRPGVARDGASFFGGTVPADAITSSVAGDTDRGVGAEPGGTDVPAVPRHPAATAESGVTDEPAATDEPAETGGSAQDAAPAGIGSVDSMASLDAAPERAARHIARSAGRGGGEARPGDSRGSGVDRHLTPLAASGAAPGGRAARPARPAESARRDAVPGPRDGAARPVSAIPVPAWAAADAEHPEPVPASPAATDAEHRGPVAAGYAAEAECSEAVPGRLVTSVEHRGPVAARYAADAEHPETVPAGSVIDGEHRESVAARDAANAERSDAVPGRSVTEGEPESAAASAGAGRRPSSSARGEPAAAEGGRYEAPAGADEATVPGLLPDEAERIAAVRAKLAGVLPPGTVGWQVPGGTPGPEQRRAVPGPAQSSTGSARRPVGGTARSSHTARDAAVLRLADARQAPADWDPHIDTDPERTTDLRRGSGTRVRGYVRAGATPVPQAAVTVIDLAGRQADRDVSGTDGWYELAVPRSGTYTLIARARGHQPLASVVAVDGAPVQLDLTLVGTAAIAGRVRLSGGATAVPAAVVSLMDSSGAVLGAVTAGADGTFRFAELIGGGYTVVGNAPGYRPVAVPVAVPSTGTAAVEVALVGDAVLAGIARGGRDHLPLADALVTLLDADGEVAGRCRTGPDGGYRFTGMPPGEYTLVASGYPTVSNALHLTAGSRHDHDILLGYRPDDATPGG</sequence>
<dbReference type="SUPFAM" id="SSF49464">
    <property type="entry name" value="Carboxypeptidase regulatory domain-like"/>
    <property type="match status" value="1"/>
</dbReference>
<feature type="compositionally biased region" description="Basic and acidic residues" evidence="4">
    <location>
        <begin position="338"/>
        <end position="351"/>
    </location>
</feature>
<comment type="similarity">
    <text evidence="1">Belongs to the serine-aspartate repeat-containing protein (SDr) family.</text>
</comment>
<dbReference type="PANTHER" id="PTHR36108:SF13">
    <property type="entry name" value="COLOSSIN-B-RELATED"/>
    <property type="match status" value="1"/>
</dbReference>